<organism evidence="1 2">
    <name type="scientific">Perkinsus olseni</name>
    <name type="common">Perkinsus atlanticus</name>
    <dbReference type="NCBI Taxonomy" id="32597"/>
    <lineage>
        <taxon>Eukaryota</taxon>
        <taxon>Sar</taxon>
        <taxon>Alveolata</taxon>
        <taxon>Perkinsozoa</taxon>
        <taxon>Perkinsea</taxon>
        <taxon>Perkinsida</taxon>
        <taxon>Perkinsidae</taxon>
        <taxon>Perkinsus</taxon>
    </lineage>
</organism>
<dbReference type="Proteomes" id="UP000574390">
    <property type="component" value="Unassembled WGS sequence"/>
</dbReference>
<protein>
    <submittedName>
        <fullName evidence="1">Uncharacterized protein</fullName>
    </submittedName>
</protein>
<feature type="non-terminal residue" evidence="1">
    <location>
        <position position="101"/>
    </location>
</feature>
<evidence type="ECO:0000313" key="1">
    <source>
        <dbReference type="EMBL" id="KAF4751211.1"/>
    </source>
</evidence>
<reference evidence="1 2" key="1">
    <citation type="submission" date="2020-04" db="EMBL/GenBank/DDBJ databases">
        <title>Perkinsus olseni comparative genomics.</title>
        <authorList>
            <person name="Bogema D.R."/>
        </authorList>
    </citation>
    <scope>NUCLEOTIDE SEQUENCE [LARGE SCALE GENOMIC DNA]</scope>
    <source>
        <strain evidence="1">ATCC PRA-205</strain>
    </source>
</reference>
<proteinExistence type="predicted"/>
<evidence type="ECO:0000313" key="2">
    <source>
        <dbReference type="Proteomes" id="UP000574390"/>
    </source>
</evidence>
<dbReference type="EMBL" id="JABANM010003233">
    <property type="protein sequence ID" value="KAF4751211.1"/>
    <property type="molecule type" value="Genomic_DNA"/>
</dbReference>
<name>A0A7J6U385_PEROL</name>
<sequence length="101" mass="11425">RRKLRLYLQRRFMGRGLSKIISKTTSSCTLCLKARASKAIRYANNAVQDMVVTQLWQLVGIDILGPYGRAPTRNRGGDSHSENTYLLDPSKDYYALVCQDA</sequence>
<feature type="non-terminal residue" evidence="1">
    <location>
        <position position="1"/>
    </location>
</feature>
<dbReference type="AlphaFoldDB" id="A0A7J6U385"/>
<accession>A0A7J6U385</accession>
<gene>
    <name evidence="1" type="ORF">FOZ62_020314</name>
</gene>
<comment type="caution">
    <text evidence="1">The sequence shown here is derived from an EMBL/GenBank/DDBJ whole genome shotgun (WGS) entry which is preliminary data.</text>
</comment>